<protein>
    <submittedName>
        <fullName evidence="1">Uncharacterized protein</fullName>
    </submittedName>
</protein>
<evidence type="ECO:0000313" key="1">
    <source>
        <dbReference type="EMBL" id="QEZ43946.1"/>
    </source>
</evidence>
<dbReference type="EMBL" id="CP032518">
    <property type="protein sequence ID" value="QEZ43946.1"/>
    <property type="molecule type" value="Genomic_DNA"/>
</dbReference>
<dbReference type="Proteomes" id="UP000325743">
    <property type="component" value="Chromosome 1"/>
</dbReference>
<organism evidence="1 2">
    <name type="scientific">Cupriavidus oxalaticus</name>
    <dbReference type="NCBI Taxonomy" id="96344"/>
    <lineage>
        <taxon>Bacteria</taxon>
        <taxon>Pseudomonadati</taxon>
        <taxon>Pseudomonadota</taxon>
        <taxon>Betaproteobacteria</taxon>
        <taxon>Burkholderiales</taxon>
        <taxon>Burkholderiaceae</taxon>
        <taxon>Cupriavidus</taxon>
    </lineage>
</organism>
<name>A0A5P3VC51_9BURK</name>
<reference evidence="1 2" key="1">
    <citation type="submission" date="2018-09" db="EMBL/GenBank/DDBJ databases">
        <title>Complete genome sequence of Cupriavidus oxalaticus T2, a bacterium capable of phenol tolerance and degradation.</title>
        <authorList>
            <person name="Yan J."/>
        </authorList>
    </citation>
    <scope>NUCLEOTIDE SEQUENCE [LARGE SCALE GENOMIC DNA]</scope>
    <source>
        <strain evidence="1 2">T2</strain>
    </source>
</reference>
<gene>
    <name evidence="1" type="ORF">D2917_06675</name>
</gene>
<proteinExistence type="predicted"/>
<dbReference type="AlphaFoldDB" id="A0A5P3VC51"/>
<evidence type="ECO:0000313" key="2">
    <source>
        <dbReference type="Proteomes" id="UP000325743"/>
    </source>
</evidence>
<sequence>MQLLNVITVHTALAPGIGVPAIIGEIELCPRVVEEVRIEAENEAAVPPGTWLMPVWSEDTDGGSWVFRPVPEKADPHQGDAE</sequence>
<accession>A0A5P3VC51</accession>